<name>A0A1I2ESG0_9FLAO</name>
<dbReference type="Proteomes" id="UP000198596">
    <property type="component" value="Unassembled WGS sequence"/>
</dbReference>
<evidence type="ECO:0000313" key="2">
    <source>
        <dbReference type="Proteomes" id="UP000198596"/>
    </source>
</evidence>
<keyword evidence="2" id="KW-1185">Reference proteome</keyword>
<gene>
    <name evidence="1" type="ORF">SAMN04488131_106108</name>
</gene>
<reference evidence="2" key="1">
    <citation type="submission" date="2016-10" db="EMBL/GenBank/DDBJ databases">
        <authorList>
            <person name="Varghese N."/>
            <person name="Submissions S."/>
        </authorList>
    </citation>
    <scope>NUCLEOTIDE SEQUENCE [LARGE SCALE GENOMIC DNA]</scope>
    <source>
        <strain evidence="2">CGMCC 1.9227</strain>
    </source>
</reference>
<sequence length="47" mass="5285">MANIAGMLSAEKIKSVISIKIKTKNKCVAKGFSSQQYYILTLLKYFL</sequence>
<dbReference type="AlphaFoldDB" id="A0A1I2ESG0"/>
<accession>A0A1I2ESG0</accession>
<protein>
    <submittedName>
        <fullName evidence="1">Uncharacterized protein</fullName>
    </submittedName>
</protein>
<dbReference type="STRING" id="935223.SAMN04488131_106108"/>
<evidence type="ECO:0000313" key="1">
    <source>
        <dbReference type="EMBL" id="SFE95769.1"/>
    </source>
</evidence>
<dbReference type="EMBL" id="FONQ01000006">
    <property type="protein sequence ID" value="SFE95769.1"/>
    <property type="molecule type" value="Genomic_DNA"/>
</dbReference>
<proteinExistence type="predicted"/>
<organism evidence="1 2">
    <name type="scientific">Flavobacterium xueshanense</name>
    <dbReference type="NCBI Taxonomy" id="935223"/>
    <lineage>
        <taxon>Bacteria</taxon>
        <taxon>Pseudomonadati</taxon>
        <taxon>Bacteroidota</taxon>
        <taxon>Flavobacteriia</taxon>
        <taxon>Flavobacteriales</taxon>
        <taxon>Flavobacteriaceae</taxon>
        <taxon>Flavobacterium</taxon>
    </lineage>
</organism>